<dbReference type="EMBL" id="GL379812">
    <property type="protein sequence ID" value="EGT44036.1"/>
    <property type="molecule type" value="Genomic_DNA"/>
</dbReference>
<feature type="transmembrane region" description="Helical" evidence="1">
    <location>
        <begin position="146"/>
        <end position="170"/>
    </location>
</feature>
<keyword evidence="1" id="KW-0812">Transmembrane</keyword>
<keyword evidence="1" id="KW-1133">Transmembrane helix</keyword>
<evidence type="ECO:0000313" key="4">
    <source>
        <dbReference type="Proteomes" id="UP000008068"/>
    </source>
</evidence>
<dbReference type="OMA" id="RDSEKWI"/>
<keyword evidence="4" id="KW-1185">Reference proteome</keyword>
<gene>
    <name evidence="3" type="ORF">CAEBREN_10057</name>
</gene>
<dbReference type="HOGENOM" id="CLU_072408_1_0_1"/>
<feature type="transmembrane region" description="Helical" evidence="1">
    <location>
        <begin position="12"/>
        <end position="33"/>
    </location>
</feature>
<dbReference type="PANTHER" id="PTHR23013">
    <property type="entry name" value="SERPENTINE RECEPTOR"/>
    <property type="match status" value="1"/>
</dbReference>
<evidence type="ECO:0000256" key="1">
    <source>
        <dbReference type="SAM" id="Phobius"/>
    </source>
</evidence>
<keyword evidence="1" id="KW-0472">Membrane</keyword>
<reference evidence="4" key="1">
    <citation type="submission" date="2011-07" db="EMBL/GenBank/DDBJ databases">
        <authorList>
            <consortium name="Caenorhabditis brenneri Sequencing and Analysis Consortium"/>
            <person name="Wilson R.K."/>
        </authorList>
    </citation>
    <scope>NUCLEOTIDE SEQUENCE [LARGE SCALE GENOMIC DNA]</scope>
    <source>
        <strain evidence="4">PB2801</strain>
    </source>
</reference>
<dbReference type="Pfam" id="PF10328">
    <property type="entry name" value="7TM_GPCR_Srx"/>
    <property type="match status" value="1"/>
</dbReference>
<proteinExistence type="predicted"/>
<organism evidence="4">
    <name type="scientific">Caenorhabditis brenneri</name>
    <name type="common">Nematode worm</name>
    <dbReference type="NCBI Taxonomy" id="135651"/>
    <lineage>
        <taxon>Eukaryota</taxon>
        <taxon>Metazoa</taxon>
        <taxon>Ecdysozoa</taxon>
        <taxon>Nematoda</taxon>
        <taxon>Chromadorea</taxon>
        <taxon>Rhabditida</taxon>
        <taxon>Rhabditina</taxon>
        <taxon>Rhabditomorpha</taxon>
        <taxon>Rhabditoidea</taxon>
        <taxon>Rhabditidae</taxon>
        <taxon>Peloderinae</taxon>
        <taxon>Caenorhabditis</taxon>
    </lineage>
</organism>
<dbReference type="eggNOG" id="ENOG502TGH5">
    <property type="taxonomic scope" value="Eukaryota"/>
</dbReference>
<dbReference type="SUPFAM" id="SSF81321">
    <property type="entry name" value="Family A G protein-coupled receptor-like"/>
    <property type="match status" value="1"/>
</dbReference>
<accession>G0MUI7</accession>
<feature type="domain" description="7TM GPCR serpentine receptor class x (Srx)" evidence="2">
    <location>
        <begin position="1"/>
        <end position="171"/>
    </location>
</feature>
<dbReference type="OrthoDB" id="5845782at2759"/>
<dbReference type="Proteomes" id="UP000008068">
    <property type="component" value="Unassembled WGS sequence"/>
</dbReference>
<evidence type="ECO:0000313" key="3">
    <source>
        <dbReference type="EMBL" id="EGT44036.1"/>
    </source>
</evidence>
<sequence length="210" mass="24742">MAINRLFAIFFPLKYDLIFGIKATLAFHIIVYLDRARNLTFENIDRYNQSNWLLYNVQYLAYGGLMESADIMFIWALALTFIPFVFNAITFARFYHIRKQATRDSEKWIQARKNMIKFVQTVFQDSVYPISVVSNMKLNTLIHHRFWYFFSQTFVWQTLHTLDGFIMVMFNDRLTLLKKLIAAKISPAQSQQRGPNVMSPPEVIVAEPMT</sequence>
<dbReference type="PANTHER" id="PTHR23013:SF14">
    <property type="entry name" value="7TM GPCR SERPENTINE RECEPTOR CLASS X (SRX) DOMAIN-CONTAINING PROTEIN"/>
    <property type="match status" value="1"/>
</dbReference>
<dbReference type="FunCoup" id="G0MUI7">
    <property type="interactions" value="1"/>
</dbReference>
<feature type="transmembrane region" description="Helical" evidence="1">
    <location>
        <begin position="72"/>
        <end position="95"/>
    </location>
</feature>
<dbReference type="AlphaFoldDB" id="G0MUI7"/>
<protein>
    <recommendedName>
        <fullName evidence="2">7TM GPCR serpentine receptor class x (Srx) domain-containing protein</fullName>
    </recommendedName>
</protein>
<dbReference type="InterPro" id="IPR019430">
    <property type="entry name" value="7TM_GPCR_serpentine_rcpt_Srx"/>
</dbReference>
<dbReference type="InParanoid" id="G0MUI7"/>
<evidence type="ECO:0000259" key="2">
    <source>
        <dbReference type="Pfam" id="PF10328"/>
    </source>
</evidence>
<name>G0MUI7_CAEBE</name>